<evidence type="ECO:0000259" key="1">
    <source>
        <dbReference type="Pfam" id="PF00156"/>
    </source>
</evidence>
<feature type="domain" description="Phosphoribosyltransferase" evidence="1">
    <location>
        <begin position="11"/>
        <end position="179"/>
    </location>
</feature>
<evidence type="ECO:0000313" key="3">
    <source>
        <dbReference type="Proteomes" id="UP000809349"/>
    </source>
</evidence>
<name>A0ABS7SU42_9BURK</name>
<dbReference type="InterPro" id="IPR029057">
    <property type="entry name" value="PRTase-like"/>
</dbReference>
<proteinExistence type="predicted"/>
<dbReference type="RefSeq" id="WP_223469931.1">
    <property type="nucleotide sequence ID" value="NZ_JAFBIL020000008.1"/>
</dbReference>
<keyword evidence="2" id="KW-0808">Transferase</keyword>
<dbReference type="Proteomes" id="UP000809349">
    <property type="component" value="Unassembled WGS sequence"/>
</dbReference>
<reference evidence="2 3" key="1">
    <citation type="submission" date="2021-01" db="EMBL/GenBank/DDBJ databases">
        <authorList>
            <person name="Ruan W."/>
            <person name="Khan S.A."/>
            <person name="Jeon C.O."/>
        </authorList>
    </citation>
    <scope>NUCLEOTIDE SEQUENCE [LARGE SCALE GENOMIC DNA]</scope>
    <source>
        <strain evidence="2 3">R798</strain>
    </source>
</reference>
<evidence type="ECO:0000313" key="2">
    <source>
        <dbReference type="EMBL" id="MBZ2209473.1"/>
    </source>
</evidence>
<keyword evidence="2" id="KW-0328">Glycosyltransferase</keyword>
<dbReference type="CDD" id="cd06223">
    <property type="entry name" value="PRTases_typeI"/>
    <property type="match status" value="1"/>
</dbReference>
<comment type="caution">
    <text evidence="2">The sequence shown here is derived from an EMBL/GenBank/DDBJ whole genome shotgun (WGS) entry which is preliminary data.</text>
</comment>
<dbReference type="SUPFAM" id="SSF53271">
    <property type="entry name" value="PRTase-like"/>
    <property type="match status" value="1"/>
</dbReference>
<gene>
    <name evidence="2" type="ORF">I4X03_019580</name>
</gene>
<reference evidence="2 3" key="2">
    <citation type="submission" date="2021-08" db="EMBL/GenBank/DDBJ databases">
        <title>Massilia sp. R798.</title>
        <authorList>
            <person name="Baek J.H."/>
            <person name="Jung H.S."/>
            <person name="Kim K.R."/>
            <person name="Jeon C.O."/>
        </authorList>
    </citation>
    <scope>NUCLEOTIDE SEQUENCE [LARGE SCALE GENOMIC DNA]</scope>
    <source>
        <strain evidence="2 3">R798</strain>
    </source>
</reference>
<keyword evidence="3" id="KW-1185">Reference proteome</keyword>
<sequence>MHSITQFKDRKHAGKLLAKALSAYAHDPRAIVLALPRGGVPVGAAVARQLGLELDVLIVRKLGMPGHEEYAIGAVGAGGVRVLAQDVAGSYGVAPRAIEAISARERKEIARRERQYRGAHAPLQLKGRIALLVDDGLATGSTMRAAIQIAHKLGAARVVAAVPVGAPDTCEALAREVDELVCIVRPPFFTAVSRWYRDFGQTSDAEVVDLLAVAWREGPGAAAPAPMNHS</sequence>
<dbReference type="Gene3D" id="3.40.50.2020">
    <property type="match status" value="1"/>
</dbReference>
<dbReference type="GO" id="GO:0016757">
    <property type="term" value="F:glycosyltransferase activity"/>
    <property type="evidence" value="ECO:0007669"/>
    <property type="project" value="UniProtKB-KW"/>
</dbReference>
<dbReference type="Gene3D" id="3.30.1310.20">
    <property type="entry name" value="PRTase-like"/>
    <property type="match status" value="1"/>
</dbReference>
<dbReference type="Pfam" id="PF00156">
    <property type="entry name" value="Pribosyltran"/>
    <property type="match status" value="1"/>
</dbReference>
<dbReference type="EMBL" id="JAFBIL020000008">
    <property type="protein sequence ID" value="MBZ2209473.1"/>
    <property type="molecule type" value="Genomic_DNA"/>
</dbReference>
<dbReference type="InterPro" id="IPR000836">
    <property type="entry name" value="PRTase_dom"/>
</dbReference>
<organism evidence="2 3">
    <name type="scientific">Massilia soli</name>
    <dbReference type="NCBI Taxonomy" id="2792854"/>
    <lineage>
        <taxon>Bacteria</taxon>
        <taxon>Pseudomonadati</taxon>
        <taxon>Pseudomonadota</taxon>
        <taxon>Betaproteobacteria</taxon>
        <taxon>Burkholderiales</taxon>
        <taxon>Oxalobacteraceae</taxon>
        <taxon>Telluria group</taxon>
        <taxon>Massilia</taxon>
    </lineage>
</organism>
<protein>
    <submittedName>
        <fullName evidence="2">Phosphoribosyltransferase</fullName>
    </submittedName>
</protein>
<accession>A0ABS7SU42</accession>